<organism evidence="15 16">
    <name type="scientific">Gallaecimonas xiamenensis 3-C-1</name>
    <dbReference type="NCBI Taxonomy" id="745411"/>
    <lineage>
        <taxon>Bacteria</taxon>
        <taxon>Pseudomonadati</taxon>
        <taxon>Pseudomonadota</taxon>
        <taxon>Gammaproteobacteria</taxon>
        <taxon>Enterobacterales</taxon>
        <taxon>Gallaecimonadaceae</taxon>
        <taxon>Gallaecimonas</taxon>
    </lineage>
</organism>
<feature type="domain" description="Cytochrome b561 bacterial/Ni-hydrogenase" evidence="14">
    <location>
        <begin position="9"/>
        <end position="173"/>
    </location>
</feature>
<keyword evidence="16" id="KW-1185">Reference proteome</keyword>
<comment type="similarity">
    <text evidence="12">Belongs to the cytochrome b561 family.</text>
</comment>
<dbReference type="Gene3D" id="1.20.950.20">
    <property type="entry name" value="Transmembrane di-heme cytochromes, Chain C"/>
    <property type="match status" value="1"/>
</dbReference>
<feature type="transmembrane region" description="Helical" evidence="13">
    <location>
        <begin position="88"/>
        <end position="110"/>
    </location>
</feature>
<dbReference type="STRING" id="745411.B3C1_12424"/>
<keyword evidence="5" id="KW-0349">Heme</keyword>
<dbReference type="InterPro" id="IPR011577">
    <property type="entry name" value="Cyt_b561_bac/Ni-Hgenase"/>
</dbReference>
<dbReference type="PANTHER" id="PTHR30529:SF1">
    <property type="entry name" value="CYTOCHROME B561 HOMOLOG 2"/>
    <property type="match status" value="1"/>
</dbReference>
<feature type="transmembrane region" description="Helical" evidence="13">
    <location>
        <begin position="142"/>
        <end position="160"/>
    </location>
</feature>
<evidence type="ECO:0000256" key="3">
    <source>
        <dbReference type="ARBA" id="ARBA00022448"/>
    </source>
</evidence>
<evidence type="ECO:0000256" key="13">
    <source>
        <dbReference type="SAM" id="Phobius"/>
    </source>
</evidence>
<name>K2JLM5_9GAMM</name>
<comment type="caution">
    <text evidence="15">The sequence shown here is derived from an EMBL/GenBank/DDBJ whole genome shotgun (WGS) entry which is preliminary data.</text>
</comment>
<dbReference type="GO" id="GO:0020037">
    <property type="term" value="F:heme binding"/>
    <property type="evidence" value="ECO:0007669"/>
    <property type="project" value="TreeGrafter"/>
</dbReference>
<comment type="cofactor">
    <cofactor evidence="1">
        <name>heme b</name>
        <dbReference type="ChEBI" id="CHEBI:60344"/>
    </cofactor>
</comment>
<feature type="transmembrane region" description="Helical" evidence="13">
    <location>
        <begin position="49"/>
        <end position="68"/>
    </location>
</feature>
<evidence type="ECO:0000256" key="1">
    <source>
        <dbReference type="ARBA" id="ARBA00001970"/>
    </source>
</evidence>
<keyword evidence="7" id="KW-0479">Metal-binding</keyword>
<reference evidence="15 16" key="1">
    <citation type="journal article" date="2012" name="J. Bacteriol.">
        <title>Genome Sequence of Gallaecimonas xiamenensis Type Strain 3-C-1.</title>
        <authorList>
            <person name="Lai Q."/>
            <person name="Wang L."/>
            <person name="Wang W."/>
            <person name="Shao Z."/>
        </authorList>
    </citation>
    <scope>NUCLEOTIDE SEQUENCE [LARGE SCALE GENOMIC DNA]</scope>
    <source>
        <strain evidence="15 16">3-C-1</strain>
    </source>
</reference>
<dbReference type="InterPro" id="IPR052168">
    <property type="entry name" value="Cytochrome_b561_oxidase"/>
</dbReference>
<dbReference type="OrthoDB" id="9793784at2"/>
<dbReference type="GO" id="GO:0022904">
    <property type="term" value="P:respiratory electron transport chain"/>
    <property type="evidence" value="ECO:0007669"/>
    <property type="project" value="InterPro"/>
</dbReference>
<dbReference type="Proteomes" id="UP000006755">
    <property type="component" value="Unassembled WGS sequence"/>
</dbReference>
<dbReference type="InterPro" id="IPR016174">
    <property type="entry name" value="Di-haem_cyt_TM"/>
</dbReference>
<evidence type="ECO:0000256" key="11">
    <source>
        <dbReference type="ARBA" id="ARBA00023136"/>
    </source>
</evidence>
<dbReference type="AlphaFoldDB" id="K2JLM5"/>
<gene>
    <name evidence="15" type="ORF">B3C1_12424</name>
</gene>
<keyword evidence="3" id="KW-0813">Transport</keyword>
<sequence>MLRNTPSQYGLVARLLHHLMALLVLGLFLLGLVMDLPEKGGALASALKALHLNLGTLAMLLLILRSLWRASNPIPEAGLSAPNARWAHIGHLALYGAMALQMLLGLLILLSRSRDTPLWWGLTLPGAGWSWLHKAAEEAHQWLAWGLMALVAGHLVMVLVHKAKGDSSQRGMLKRD</sequence>
<proteinExistence type="inferred from homology"/>
<dbReference type="RefSeq" id="WP_008485208.1">
    <property type="nucleotide sequence ID" value="NZ_AMRI01000017.1"/>
</dbReference>
<keyword evidence="11 13" id="KW-0472">Membrane</keyword>
<evidence type="ECO:0000256" key="5">
    <source>
        <dbReference type="ARBA" id="ARBA00022617"/>
    </source>
</evidence>
<evidence type="ECO:0000256" key="8">
    <source>
        <dbReference type="ARBA" id="ARBA00022982"/>
    </source>
</evidence>
<dbReference type="SUPFAM" id="SSF81342">
    <property type="entry name" value="Transmembrane di-heme cytochromes"/>
    <property type="match status" value="1"/>
</dbReference>
<evidence type="ECO:0000259" key="14">
    <source>
        <dbReference type="Pfam" id="PF01292"/>
    </source>
</evidence>
<evidence type="ECO:0000256" key="2">
    <source>
        <dbReference type="ARBA" id="ARBA00004651"/>
    </source>
</evidence>
<evidence type="ECO:0000256" key="10">
    <source>
        <dbReference type="ARBA" id="ARBA00023004"/>
    </source>
</evidence>
<accession>K2JLM5</accession>
<dbReference type="GO" id="GO:0046872">
    <property type="term" value="F:metal ion binding"/>
    <property type="evidence" value="ECO:0007669"/>
    <property type="project" value="UniProtKB-KW"/>
</dbReference>
<evidence type="ECO:0000256" key="7">
    <source>
        <dbReference type="ARBA" id="ARBA00022723"/>
    </source>
</evidence>
<dbReference type="GO" id="GO:0005886">
    <property type="term" value="C:plasma membrane"/>
    <property type="evidence" value="ECO:0007669"/>
    <property type="project" value="UniProtKB-SubCell"/>
</dbReference>
<keyword evidence="4" id="KW-1003">Cell membrane</keyword>
<dbReference type="PANTHER" id="PTHR30529">
    <property type="entry name" value="CYTOCHROME B561"/>
    <property type="match status" value="1"/>
</dbReference>
<keyword evidence="6 13" id="KW-0812">Transmembrane</keyword>
<comment type="subcellular location">
    <subcellularLocation>
        <location evidence="2">Cell membrane</location>
        <topology evidence="2">Multi-pass membrane protein</topology>
    </subcellularLocation>
</comment>
<protein>
    <submittedName>
        <fullName evidence="15">Cytochrome b/b6 domain</fullName>
    </submittedName>
</protein>
<evidence type="ECO:0000313" key="15">
    <source>
        <dbReference type="EMBL" id="EKE71439.1"/>
    </source>
</evidence>
<evidence type="ECO:0000256" key="12">
    <source>
        <dbReference type="ARBA" id="ARBA00037975"/>
    </source>
</evidence>
<dbReference type="Pfam" id="PF01292">
    <property type="entry name" value="Ni_hydr_CYTB"/>
    <property type="match status" value="1"/>
</dbReference>
<dbReference type="GO" id="GO:0009055">
    <property type="term" value="F:electron transfer activity"/>
    <property type="evidence" value="ECO:0007669"/>
    <property type="project" value="InterPro"/>
</dbReference>
<evidence type="ECO:0000313" key="16">
    <source>
        <dbReference type="Proteomes" id="UP000006755"/>
    </source>
</evidence>
<evidence type="ECO:0000256" key="4">
    <source>
        <dbReference type="ARBA" id="ARBA00022475"/>
    </source>
</evidence>
<keyword evidence="9 13" id="KW-1133">Transmembrane helix</keyword>
<dbReference type="eggNOG" id="COG3038">
    <property type="taxonomic scope" value="Bacteria"/>
</dbReference>
<evidence type="ECO:0000256" key="9">
    <source>
        <dbReference type="ARBA" id="ARBA00022989"/>
    </source>
</evidence>
<feature type="transmembrane region" description="Helical" evidence="13">
    <location>
        <begin position="15"/>
        <end position="37"/>
    </location>
</feature>
<keyword evidence="10" id="KW-0408">Iron</keyword>
<dbReference type="EMBL" id="AMRI01000017">
    <property type="protein sequence ID" value="EKE71439.1"/>
    <property type="molecule type" value="Genomic_DNA"/>
</dbReference>
<keyword evidence="8" id="KW-0249">Electron transport</keyword>
<evidence type="ECO:0000256" key="6">
    <source>
        <dbReference type="ARBA" id="ARBA00022692"/>
    </source>
</evidence>